<dbReference type="Gene3D" id="3.30.470.20">
    <property type="entry name" value="ATP-grasp fold, B domain"/>
    <property type="match status" value="1"/>
</dbReference>
<dbReference type="AlphaFoldDB" id="A0A839VEC8"/>
<dbReference type="Proteomes" id="UP000547614">
    <property type="component" value="Unassembled WGS sequence"/>
</dbReference>
<organism evidence="6 7">
    <name type="scientific">Halomonas cerina</name>
    <dbReference type="NCBI Taxonomy" id="447424"/>
    <lineage>
        <taxon>Bacteria</taxon>
        <taxon>Pseudomonadati</taxon>
        <taxon>Pseudomonadota</taxon>
        <taxon>Gammaproteobacteria</taxon>
        <taxon>Oceanospirillales</taxon>
        <taxon>Halomonadaceae</taxon>
        <taxon>Halomonas</taxon>
    </lineage>
</organism>
<dbReference type="InterPro" id="IPR052032">
    <property type="entry name" value="ATP-dep_AA_Ligase"/>
</dbReference>
<gene>
    <name evidence="6" type="ORF">FHR94_002291</name>
</gene>
<evidence type="ECO:0000259" key="5">
    <source>
        <dbReference type="PROSITE" id="PS50975"/>
    </source>
</evidence>
<dbReference type="RefSeq" id="WP_183325832.1">
    <property type="nucleotide sequence ID" value="NZ_JACHXP010000010.1"/>
</dbReference>
<dbReference type="InterPro" id="IPR013815">
    <property type="entry name" value="ATP_grasp_subdomain_1"/>
</dbReference>
<evidence type="ECO:0000256" key="2">
    <source>
        <dbReference type="ARBA" id="ARBA00022741"/>
    </source>
</evidence>
<dbReference type="PANTHER" id="PTHR43585">
    <property type="entry name" value="FUMIPYRROLE BIOSYNTHESIS PROTEIN C"/>
    <property type="match status" value="1"/>
</dbReference>
<keyword evidence="7" id="KW-1185">Reference proteome</keyword>
<evidence type="ECO:0000256" key="3">
    <source>
        <dbReference type="ARBA" id="ARBA00022840"/>
    </source>
</evidence>
<proteinExistence type="predicted"/>
<keyword evidence="2 4" id="KW-0547">Nucleotide-binding</keyword>
<name>A0A839VEC8_9GAMM</name>
<protein>
    <submittedName>
        <fullName evidence="6">Biotin carboxylase</fullName>
    </submittedName>
</protein>
<dbReference type="PROSITE" id="PS50975">
    <property type="entry name" value="ATP_GRASP"/>
    <property type="match status" value="1"/>
</dbReference>
<dbReference type="GO" id="GO:0046872">
    <property type="term" value="F:metal ion binding"/>
    <property type="evidence" value="ECO:0007669"/>
    <property type="project" value="InterPro"/>
</dbReference>
<sequence length="409" mass="44523">MKKILFLGAGAHQLPPIYYAREQHHHVITCDMHMDKPGHGLAHEAYQVSTTDKEGVLALARRLGIDGVVAYAADSAAPTAAYVAERLGLPGNPYDAVLTLAHKDRFRAFLAANGFNAPRSRAFHRLEEARIWLEGLRLPVFVKPIDASGNRGISLVEAPERLDAAFAYALSCSRGKKVVVEERIDKVGYQIDSDVFMVKGTLRFWLWADAHFDPAWSPPAPAANSYPTLLDPGIGTKAAHELERLLSLLGCHTGPFNVEYLVDARGEIWFLEAGPRNGGDGIPDVIKHATGVDLCKYTVDAALGLACGPLQQAVPSGCWSNYIIRSRESGRLVDIEMSERLEAKIVSRRMWVQPGEPVGDPLGILILHFSSSDEMHTMLSQMPEHMRIVTAPEQDAAPSRSGAAGAAPA</sequence>
<evidence type="ECO:0000256" key="1">
    <source>
        <dbReference type="ARBA" id="ARBA00022598"/>
    </source>
</evidence>
<comment type="caution">
    <text evidence="6">The sequence shown here is derived from an EMBL/GenBank/DDBJ whole genome shotgun (WGS) entry which is preliminary data.</text>
</comment>
<dbReference type="PANTHER" id="PTHR43585:SF2">
    <property type="entry name" value="ATP-GRASP ENZYME FSQD"/>
    <property type="match status" value="1"/>
</dbReference>
<keyword evidence="1" id="KW-0436">Ligase</keyword>
<dbReference type="Gene3D" id="3.30.1490.20">
    <property type="entry name" value="ATP-grasp fold, A domain"/>
    <property type="match status" value="1"/>
</dbReference>
<evidence type="ECO:0000313" key="7">
    <source>
        <dbReference type="Proteomes" id="UP000547614"/>
    </source>
</evidence>
<dbReference type="Gene3D" id="3.40.50.20">
    <property type="match status" value="1"/>
</dbReference>
<dbReference type="GO" id="GO:0016874">
    <property type="term" value="F:ligase activity"/>
    <property type="evidence" value="ECO:0007669"/>
    <property type="project" value="UniProtKB-KW"/>
</dbReference>
<dbReference type="SUPFAM" id="SSF52440">
    <property type="entry name" value="PreATP-grasp domain"/>
    <property type="match status" value="1"/>
</dbReference>
<keyword evidence="3 4" id="KW-0067">ATP-binding</keyword>
<dbReference type="InterPro" id="IPR016185">
    <property type="entry name" value="PreATP-grasp_dom_sf"/>
</dbReference>
<feature type="domain" description="ATP-grasp" evidence="5">
    <location>
        <begin position="107"/>
        <end position="303"/>
    </location>
</feature>
<reference evidence="6 7" key="1">
    <citation type="submission" date="2020-08" db="EMBL/GenBank/DDBJ databases">
        <title>Genomic Encyclopedia of Type Strains, Phase III (KMG-III): the genomes of soil and plant-associated and newly described type strains.</title>
        <authorList>
            <person name="Whitman W."/>
        </authorList>
    </citation>
    <scope>NUCLEOTIDE SEQUENCE [LARGE SCALE GENOMIC DNA]</scope>
    <source>
        <strain evidence="6 7">CECT 7282</strain>
    </source>
</reference>
<evidence type="ECO:0000256" key="4">
    <source>
        <dbReference type="PROSITE-ProRule" id="PRU00409"/>
    </source>
</evidence>
<evidence type="ECO:0000313" key="6">
    <source>
        <dbReference type="EMBL" id="MBB3191047.1"/>
    </source>
</evidence>
<accession>A0A839VEC8</accession>
<dbReference type="SUPFAM" id="SSF56059">
    <property type="entry name" value="Glutathione synthetase ATP-binding domain-like"/>
    <property type="match status" value="1"/>
</dbReference>
<dbReference type="EMBL" id="JACHXP010000010">
    <property type="protein sequence ID" value="MBB3191047.1"/>
    <property type="molecule type" value="Genomic_DNA"/>
</dbReference>
<dbReference type="InterPro" id="IPR011761">
    <property type="entry name" value="ATP-grasp"/>
</dbReference>
<dbReference type="GO" id="GO:0005524">
    <property type="term" value="F:ATP binding"/>
    <property type="evidence" value="ECO:0007669"/>
    <property type="project" value="UniProtKB-UniRule"/>
</dbReference>